<keyword evidence="3" id="KW-1185">Reference proteome</keyword>
<proteinExistence type="predicted"/>
<feature type="signal peptide" evidence="1">
    <location>
        <begin position="1"/>
        <end position="22"/>
    </location>
</feature>
<evidence type="ECO:0000313" key="2">
    <source>
        <dbReference type="EMBL" id="KAK7457076.1"/>
    </source>
</evidence>
<accession>A0ABR1JCC2</accession>
<dbReference type="EMBL" id="JBANRG010000020">
    <property type="protein sequence ID" value="KAK7457076.1"/>
    <property type="molecule type" value="Genomic_DNA"/>
</dbReference>
<evidence type="ECO:0000313" key="3">
    <source>
        <dbReference type="Proteomes" id="UP001498398"/>
    </source>
</evidence>
<protein>
    <submittedName>
        <fullName evidence="2">Uncharacterized protein</fullName>
    </submittedName>
</protein>
<feature type="chain" id="PRO_5045521405" evidence="1">
    <location>
        <begin position="23"/>
        <end position="201"/>
    </location>
</feature>
<gene>
    <name evidence="2" type="ORF">VKT23_010377</name>
</gene>
<keyword evidence="1" id="KW-0732">Signal</keyword>
<organism evidence="2 3">
    <name type="scientific">Marasmiellus scandens</name>
    <dbReference type="NCBI Taxonomy" id="2682957"/>
    <lineage>
        <taxon>Eukaryota</taxon>
        <taxon>Fungi</taxon>
        <taxon>Dikarya</taxon>
        <taxon>Basidiomycota</taxon>
        <taxon>Agaricomycotina</taxon>
        <taxon>Agaricomycetes</taxon>
        <taxon>Agaricomycetidae</taxon>
        <taxon>Agaricales</taxon>
        <taxon>Marasmiineae</taxon>
        <taxon>Omphalotaceae</taxon>
        <taxon>Marasmiellus</taxon>
    </lineage>
</organism>
<evidence type="ECO:0000256" key="1">
    <source>
        <dbReference type="SAM" id="SignalP"/>
    </source>
</evidence>
<name>A0ABR1JCC2_9AGAR</name>
<dbReference type="Gene3D" id="2.120.10.70">
    <property type="entry name" value="Fucose-specific lectin"/>
    <property type="match status" value="1"/>
</dbReference>
<dbReference type="Proteomes" id="UP001498398">
    <property type="component" value="Unassembled WGS sequence"/>
</dbReference>
<comment type="caution">
    <text evidence="2">The sequence shown here is derived from an EMBL/GenBank/DDBJ whole genome shotgun (WGS) entry which is preliminary data.</text>
</comment>
<sequence length="201" mass="21650">MHFPTLLNIVATAFSLIYSVSAAANIFPVNAVSDVVAVTDGSSSGVTHVYYQDKDDGDIKLLCTSIAFVQGGSQTCLTNSEPQVAVPANETLYGTPLAVMNIVDGNGRFDGNRLYYFTPNWTLGEFLENGVPSHGIGCDTCITNSEFLVEFGTRALYAIGTTPSNVFRRRVGFISRGNPNTITEASFNTNTNKWSLAVMPE</sequence>
<reference evidence="2 3" key="1">
    <citation type="submission" date="2024-01" db="EMBL/GenBank/DDBJ databases">
        <title>A draft genome for the cacao thread blight pathogen Marasmiellus scandens.</title>
        <authorList>
            <person name="Baruah I.K."/>
            <person name="Leung J."/>
            <person name="Bukari Y."/>
            <person name="Amoako-Attah I."/>
            <person name="Meinhardt L.W."/>
            <person name="Bailey B.A."/>
            <person name="Cohen S.P."/>
        </authorList>
    </citation>
    <scope>NUCLEOTIDE SEQUENCE [LARGE SCALE GENOMIC DNA]</scope>
    <source>
        <strain evidence="2 3">GH-19</strain>
    </source>
</reference>